<dbReference type="GO" id="GO:0016757">
    <property type="term" value="F:glycosyltransferase activity"/>
    <property type="evidence" value="ECO:0007669"/>
    <property type="project" value="UniProtKB-KW"/>
</dbReference>
<keyword evidence="3" id="KW-0328">Glycosyltransferase</keyword>
<dbReference type="EMBL" id="CP003053">
    <property type="protein sequence ID" value="AFM17666.1"/>
    <property type="molecule type" value="Genomic_DNA"/>
</dbReference>
<protein>
    <submittedName>
        <fullName evidence="3">Nicotinate-mononucleotide:5, 6-dimethylbenzimidazole phosphoribosyltransferase CobT</fullName>
    </submittedName>
</protein>
<feature type="compositionally biased region" description="Acidic residues" evidence="1">
    <location>
        <begin position="361"/>
        <end position="387"/>
    </location>
</feature>
<feature type="region of interest" description="Disordered" evidence="1">
    <location>
        <begin position="289"/>
        <end position="439"/>
    </location>
</feature>
<feature type="domain" description="PE-PPE" evidence="2">
    <location>
        <begin position="79"/>
        <end position="254"/>
    </location>
</feature>
<evidence type="ECO:0000256" key="1">
    <source>
        <dbReference type="SAM" id="MobiDB-lite"/>
    </source>
</evidence>
<dbReference type="InterPro" id="IPR013228">
    <property type="entry name" value="PE-PPE_C"/>
</dbReference>
<dbReference type="RefSeq" id="WP_014816143.1">
    <property type="nucleotide sequence ID" value="NC_018027.1"/>
</dbReference>
<feature type="compositionally biased region" description="Low complexity" evidence="1">
    <location>
        <begin position="320"/>
        <end position="354"/>
    </location>
</feature>
<reference evidence="3 4" key="1">
    <citation type="submission" date="2012-06" db="EMBL/GenBank/DDBJ databases">
        <title>Complete sequence of chromosome of Mycobacterium chubuense NBB4.</title>
        <authorList>
            <consortium name="US DOE Joint Genome Institute"/>
            <person name="Lucas S."/>
            <person name="Han J."/>
            <person name="Lapidus A."/>
            <person name="Cheng J.-F."/>
            <person name="Goodwin L."/>
            <person name="Pitluck S."/>
            <person name="Peters L."/>
            <person name="Mikhailova N."/>
            <person name="Teshima H."/>
            <person name="Detter J.C."/>
            <person name="Han C."/>
            <person name="Tapia R."/>
            <person name="Land M."/>
            <person name="Hauser L."/>
            <person name="Kyrpides N."/>
            <person name="Ivanova N."/>
            <person name="Pagani I."/>
            <person name="Mattes T."/>
            <person name="Holmes A."/>
            <person name="Rutledge P."/>
            <person name="Paulsen I."/>
            <person name="Coleman N."/>
            <person name="Woyke T."/>
        </authorList>
    </citation>
    <scope>NUCLEOTIDE SEQUENCE [LARGE SCALE GENOMIC DNA]</scope>
    <source>
        <strain evidence="3 4">NBB4</strain>
    </source>
</reference>
<gene>
    <name evidence="3" type="ordered locus">Mycch_2906</name>
</gene>
<name>I4BK59_MYCCN</name>
<feature type="compositionally biased region" description="Basic and acidic residues" evidence="1">
    <location>
        <begin position="301"/>
        <end position="313"/>
    </location>
</feature>
<organism evidence="3 4">
    <name type="scientific">Mycolicibacterium chubuense (strain NBB4)</name>
    <name type="common">Mycobacterium chubuense</name>
    <dbReference type="NCBI Taxonomy" id="710421"/>
    <lineage>
        <taxon>Bacteria</taxon>
        <taxon>Bacillati</taxon>
        <taxon>Actinomycetota</taxon>
        <taxon>Actinomycetes</taxon>
        <taxon>Mycobacteriales</taxon>
        <taxon>Mycobacteriaceae</taxon>
        <taxon>Mycolicibacterium</taxon>
    </lineage>
</organism>
<dbReference type="AlphaFoldDB" id="I4BK59"/>
<feature type="compositionally biased region" description="Basic and acidic residues" evidence="1">
    <location>
        <begin position="408"/>
        <end position="420"/>
    </location>
</feature>
<keyword evidence="3" id="KW-0808">Transferase</keyword>
<proteinExistence type="predicted"/>
<feature type="compositionally biased region" description="Polar residues" evidence="1">
    <location>
        <begin position="424"/>
        <end position="439"/>
    </location>
</feature>
<evidence type="ECO:0000313" key="3">
    <source>
        <dbReference type="EMBL" id="AFM17666.1"/>
    </source>
</evidence>
<dbReference type="Proteomes" id="UP000006057">
    <property type="component" value="Chromosome"/>
</dbReference>
<dbReference type="HOGENOM" id="CLU_041780_1_0_11"/>
<dbReference type="PATRIC" id="fig|710421.3.peg.2896"/>
<dbReference type="eggNOG" id="COG5651">
    <property type="taxonomic scope" value="Bacteria"/>
</dbReference>
<evidence type="ECO:0000259" key="2">
    <source>
        <dbReference type="Pfam" id="PF08237"/>
    </source>
</evidence>
<dbReference type="STRING" id="710421.Mycch_2906"/>
<dbReference type="KEGG" id="mcb:Mycch_2906"/>
<accession>I4BK59</accession>
<evidence type="ECO:0000313" key="4">
    <source>
        <dbReference type="Proteomes" id="UP000006057"/>
    </source>
</evidence>
<dbReference type="Pfam" id="PF08237">
    <property type="entry name" value="PE-PPE"/>
    <property type="match status" value="1"/>
</dbReference>
<sequence precursor="true">MRGILTVAGVASMAAVTTFSGPDITLTANVLTVTGYTALGTLQWDMDEFFQGAFCSDGSGNSCTAVNYLSGLPVVGETDGLRALTSAIRSTAPPTTVLSFSQGSLIASKWLELYAGRPSAPDPENLSFVLTANPLRKYGGVRKEVGLGRATPDTDYKVLDIAIEYDGAADFPDNPFNLLAVANAFAGFQYIHIFGYDDVDLQNADKLVWTDGNTTYVLIRSQNLPLLEPLRFLGLHDLADQLNGPLKVIIDSAYNRDYPNLVDAASQDAVLGQFPAVYHAKDQIQSKTTPFASLMSAPTRRSTESAVDDHTVQDSDEPDGTATPTDTDTDGDVPTGTGTGAPDTTATEDPTDATNPAEPAIDPDEDVTSDDQPDPGDADATDDDSPDESSAAGDAEEGETGKNTGTTGDRDEAGADKTGEKGGSSPTAASTSDPGGSAD</sequence>
<keyword evidence="4" id="KW-1185">Reference proteome</keyword>